<dbReference type="OrthoDB" id="1493357at2"/>
<evidence type="ECO:0000313" key="1">
    <source>
        <dbReference type="EMBL" id="MBP1838889.1"/>
    </source>
</evidence>
<dbReference type="RefSeq" id="WP_057783799.1">
    <property type="nucleotide sequence ID" value="NZ_JAGGJQ010000002.1"/>
</dbReference>
<dbReference type="EMBL" id="JAUSUU010000001">
    <property type="protein sequence ID" value="MDQ0333666.1"/>
    <property type="molecule type" value="Genomic_DNA"/>
</dbReference>
<protein>
    <submittedName>
        <fullName evidence="1">Uncharacterized protein</fullName>
    </submittedName>
</protein>
<evidence type="ECO:0000313" key="4">
    <source>
        <dbReference type="Proteomes" id="UP001231587"/>
    </source>
</evidence>
<dbReference type="Proteomes" id="UP001231587">
    <property type="component" value="Unassembled WGS sequence"/>
</dbReference>
<reference evidence="1" key="1">
    <citation type="submission" date="2021-03" db="EMBL/GenBank/DDBJ databases">
        <title>Genomic Encyclopedia of Type Strains, Phase IV (KMG-IV): sequencing the most valuable type-strain genomes for metagenomic binning, comparative biology and taxonomic classification.</title>
        <authorList>
            <person name="Goeker M."/>
        </authorList>
    </citation>
    <scope>NUCLEOTIDE SEQUENCE</scope>
    <source>
        <strain evidence="1">DSM 15523</strain>
        <strain evidence="2 4">DSM 16476</strain>
    </source>
</reference>
<dbReference type="AlphaFoldDB" id="A0A9X0YKJ0"/>
<name>A0A9X0YKJ0_9FLAO</name>
<evidence type="ECO:0000313" key="2">
    <source>
        <dbReference type="EMBL" id="MDQ0333666.1"/>
    </source>
</evidence>
<organism evidence="1 3">
    <name type="scientific">Formosa algae</name>
    <dbReference type="NCBI Taxonomy" id="225843"/>
    <lineage>
        <taxon>Bacteria</taxon>
        <taxon>Pseudomonadati</taxon>
        <taxon>Bacteroidota</taxon>
        <taxon>Flavobacteriia</taxon>
        <taxon>Flavobacteriales</taxon>
        <taxon>Flavobacteriaceae</taxon>
        <taxon>Formosa</taxon>
    </lineage>
</organism>
<dbReference type="EMBL" id="JAGGJQ010000002">
    <property type="protein sequence ID" value="MBP1838889.1"/>
    <property type="molecule type" value="Genomic_DNA"/>
</dbReference>
<sequence length="268" mass="31865">MKLKEETKKDLFEITQFIIENTTKSLDNNRILLIKNSKVKELLISHEIDITHLEKSVNILEYRMLIGLLLLDLNSSTRAYLNSVNDYEKLYASRQIIVIIKEGYQKIYDFVFKNNEGQTVMKNRNKSFWNNEIRMIIENDIPELVAKYEEITIALNEFYDNNFDSIKEQRDLSIHYDKKASKVYDMITNIDIDGTFKKMIPFSDILFKMLNFTEKIAEFLIEILRKENNKTYESTKMNFEKIKKKISKHNLDIDIEQLTKLFNTIKLS</sequence>
<gene>
    <name evidence="1" type="ORF">J2Z56_000795</name>
    <name evidence="2" type="ORF">J2Z57_000088</name>
</gene>
<evidence type="ECO:0000313" key="3">
    <source>
        <dbReference type="Proteomes" id="UP001138672"/>
    </source>
</evidence>
<keyword evidence="4" id="KW-1185">Reference proteome</keyword>
<proteinExistence type="predicted"/>
<dbReference type="Proteomes" id="UP001138672">
    <property type="component" value="Unassembled WGS sequence"/>
</dbReference>
<accession>A0A9X0YKJ0</accession>
<comment type="caution">
    <text evidence="1">The sequence shown here is derived from an EMBL/GenBank/DDBJ whole genome shotgun (WGS) entry which is preliminary data.</text>
</comment>